<dbReference type="SUPFAM" id="SSF49452">
    <property type="entry name" value="Starch-binding domain-like"/>
    <property type="match status" value="1"/>
</dbReference>
<dbReference type="EC" id="3.2.1.1" evidence="2"/>
<dbReference type="Gene3D" id="3.40.1350.110">
    <property type="match status" value="1"/>
</dbReference>
<feature type="domain" description="IPT/TIG" evidence="7">
    <location>
        <begin position="183"/>
        <end position="256"/>
    </location>
</feature>
<protein>
    <recommendedName>
        <fullName evidence="2">alpha-amylase</fullName>
        <ecNumber evidence="2">3.2.1.1</ecNumber>
    </recommendedName>
    <alternativeName>
        <fullName evidence="5">1,4-alpha-D-glucan glucanohydrolase</fullName>
    </alternativeName>
</protein>
<feature type="domain" description="IPT/TIG" evidence="7">
    <location>
        <begin position="99"/>
        <end position="171"/>
    </location>
</feature>
<feature type="domain" description="DUF6531" evidence="8">
    <location>
        <begin position="2130"/>
        <end position="2195"/>
    </location>
</feature>
<dbReference type="InterPro" id="IPR013784">
    <property type="entry name" value="Carb-bd-like_fold"/>
</dbReference>
<dbReference type="Gene3D" id="2.60.120.380">
    <property type="match status" value="7"/>
</dbReference>
<feature type="domain" description="Teneurin-like YD-shell" evidence="9">
    <location>
        <begin position="2776"/>
        <end position="3036"/>
    </location>
</feature>
<organism evidence="10 11">
    <name type="scientific">Micromonospora pallida</name>
    <dbReference type="NCBI Taxonomy" id="145854"/>
    <lineage>
        <taxon>Bacteria</taxon>
        <taxon>Bacillati</taxon>
        <taxon>Actinomycetota</taxon>
        <taxon>Actinomycetes</taxon>
        <taxon>Micromonosporales</taxon>
        <taxon>Micromonosporaceae</taxon>
        <taxon>Micromonospora</taxon>
    </lineage>
</organism>
<dbReference type="Proteomes" id="UP000198959">
    <property type="component" value="Unassembled WGS sequence"/>
</dbReference>
<evidence type="ECO:0000256" key="5">
    <source>
        <dbReference type="ARBA" id="ARBA00030238"/>
    </source>
</evidence>
<gene>
    <name evidence="10" type="ORF">GA0074692_3755</name>
</gene>
<dbReference type="OrthoDB" id="574668at2"/>
<dbReference type="Gene3D" id="3.90.930.1">
    <property type="match status" value="1"/>
</dbReference>
<evidence type="ECO:0000256" key="6">
    <source>
        <dbReference type="SAM" id="MobiDB-lite"/>
    </source>
</evidence>
<dbReference type="InterPro" id="IPR056823">
    <property type="entry name" value="TEN-like_YD-shell"/>
</dbReference>
<dbReference type="InterPro" id="IPR006530">
    <property type="entry name" value="YD"/>
</dbReference>
<dbReference type="NCBIfam" id="TIGR01643">
    <property type="entry name" value="YD_repeat_2x"/>
    <property type="match status" value="9"/>
</dbReference>
<dbReference type="Pfam" id="PF20148">
    <property type="entry name" value="DUF6531"/>
    <property type="match status" value="1"/>
</dbReference>
<dbReference type="Pfam" id="PF01833">
    <property type="entry name" value="TIG"/>
    <property type="match status" value="2"/>
</dbReference>
<dbReference type="GO" id="GO:0005975">
    <property type="term" value="P:carbohydrate metabolic process"/>
    <property type="evidence" value="ECO:0007669"/>
    <property type="project" value="UniProtKB-ARBA"/>
</dbReference>
<reference evidence="11" key="1">
    <citation type="submission" date="2016-06" db="EMBL/GenBank/DDBJ databases">
        <authorList>
            <person name="Varghese N."/>
            <person name="Submissions Spin"/>
        </authorList>
    </citation>
    <scope>NUCLEOTIDE SEQUENCE [LARGE SCALE GENOMIC DNA]</scope>
    <source>
        <strain evidence="11">DSM 43817</strain>
    </source>
</reference>
<dbReference type="InterPro" id="IPR013783">
    <property type="entry name" value="Ig-like_fold"/>
</dbReference>
<dbReference type="EMBL" id="FMHW01000002">
    <property type="protein sequence ID" value="SCL34140.1"/>
    <property type="molecule type" value="Genomic_DNA"/>
</dbReference>
<dbReference type="InterPro" id="IPR002909">
    <property type="entry name" value="IPT_dom"/>
</dbReference>
<dbReference type="InterPro" id="IPR045351">
    <property type="entry name" value="DUF6531"/>
</dbReference>
<feature type="domain" description="Teneurin-like YD-shell" evidence="9">
    <location>
        <begin position="2255"/>
        <end position="2414"/>
    </location>
</feature>
<dbReference type="SUPFAM" id="SSF81296">
    <property type="entry name" value="E set domains"/>
    <property type="match status" value="2"/>
</dbReference>
<dbReference type="InterPro" id="IPR050708">
    <property type="entry name" value="T6SS_VgrG/RHS"/>
</dbReference>
<dbReference type="InterPro" id="IPR014756">
    <property type="entry name" value="Ig_E-set"/>
</dbReference>
<keyword evidence="11" id="KW-1185">Reference proteome</keyword>
<proteinExistence type="predicted"/>
<dbReference type="PANTHER" id="PTHR32305">
    <property type="match status" value="1"/>
</dbReference>
<dbReference type="InterPro" id="IPR022385">
    <property type="entry name" value="Rhs_assc_core"/>
</dbReference>
<feature type="region of interest" description="Disordered" evidence="6">
    <location>
        <begin position="3170"/>
        <end position="3199"/>
    </location>
</feature>
<evidence type="ECO:0000313" key="10">
    <source>
        <dbReference type="EMBL" id="SCL34140.1"/>
    </source>
</evidence>
<evidence type="ECO:0000256" key="3">
    <source>
        <dbReference type="ARBA" id="ARBA00022737"/>
    </source>
</evidence>
<comment type="catalytic activity">
    <reaction evidence="1">
        <text>Endohydrolysis of (1-&gt;4)-alpha-D-glucosidic linkages in polysaccharides containing three or more (1-&gt;4)-alpha-linked D-glucose units.</text>
        <dbReference type="EC" id="3.2.1.1"/>
    </reaction>
</comment>
<dbReference type="InterPro" id="IPR011044">
    <property type="entry name" value="Quino_amine_DH_bsu"/>
</dbReference>
<dbReference type="Pfam" id="PF25023">
    <property type="entry name" value="TEN_YD-shell"/>
    <property type="match status" value="2"/>
</dbReference>
<name>A0A1C6SXC1_9ACTN</name>
<dbReference type="RefSeq" id="WP_091646295.1">
    <property type="nucleotide sequence ID" value="NZ_FMHW01000002.1"/>
</dbReference>
<dbReference type="Gene3D" id="2.60.40.10">
    <property type="entry name" value="Immunoglobulins"/>
    <property type="match status" value="2"/>
</dbReference>
<evidence type="ECO:0000259" key="9">
    <source>
        <dbReference type="Pfam" id="PF25023"/>
    </source>
</evidence>
<feature type="compositionally biased region" description="Low complexity" evidence="6">
    <location>
        <begin position="1787"/>
        <end position="1812"/>
    </location>
</feature>
<sequence>MSGPLGHRSIRSRFWAGPRLRLASVVAGLVVLLPLTVRADLPELTPASVSCDGVGWAYDAAGQLVGVQDQANRTARYGYDAAGNPTSVTNEGTPDLAVLSVVPGTAAVGATVTVQGGCFSDVPTENTVRFNGVPATVTEASGRRLTVTVPAGATTGPVSVQVGDDTAAGPDSFVVAGANTSAPTITGVSPTVVVPGTPVTVTGTGFASAVADNGLTVNRTRAAVTTAASGSLTLETPTGAASGRVTVRTRYGSVSSGADVFVAPPPYAATDIAYTGRAALGVAKTVTIPTGGDLGLLVFDLDEGQQASVNLSDGTFGSCGISSVKVLDPFGRTVRSLGCVGATGFVDTVRARSAGTYTVVLAAAEGSTGSIAATVTEVPADATASTTPGGDPVTVTTTVPGQNAAVTFPGTTGQRISVQVSDGTYGTYDATVSLRRPGGGTVTSNSSCGGSCYFDTTVLSTEGTWTVHIDPELAKTGKLTVRVHDVPADPTATVIPGGDPVTVTTTVPGQNSTVTFAGTAGQRVSVHVTGGTYGTYNATGIVRKPDGTNLTGSLYCGSSCFFDTVTLPVDGTYTFALNPDTGYTGAVTVKVHDVPADPTASTTPGGEPVTVTTTVPGQNSTVTFAGTAGQRVSVHVTGGTYGTYNATGIVRKPDGTNLTGSLYCGGSCFFDSVVLPVDGTYTVAVNPDTSYVGKVTVQVHAVPADHAVTATPGGAAVTVTTTVPGQNGVVSFAGTAGQRISVEMTGGTYGTYNATGIVRKPDGTNLTGSLYCGGSCFFDVVTLPVDGTYTVLVNPDTTYTGGVSVKVHDVPADAAAETTPGGAARTLTTTVPGQNGVLSFPGTAGQAVTVQLTNGTYGTYDATVTLRAPDGSTVVSNSSCGASCSFTSVQLPVTGTYTVLVNPAGTKVGAITAQVYDVPGDALASTTPGGAAVSVTTTVPGQNGIVSFPATAGQRVSAQLTGGTYGANEATVTLRRPDGSTIVQNTGCGTSCFLDAVTLPVDGTYTILVDPKGTVTGTITAKVNLVPADAAVTATPGGAAVSVTTTVPGQNGVVSLDATAGQRIAVQLSGGTYGANEATVTLRRPDGTTVVQNTGCGTSCLLEVASLPVAGTYTLLVDPKGTAIGTIAARVYDVPADATVSTTPGGAAVTVTTTVPGQNAVVSFPGTAGQAVTVTLANGTFGSAGATVSLRAPDGSTLASNSSCAAGCSFNSIRLTATGTHTVYVNPHQVAVGSIGVQVYDVPVDATVSTTPGGPAVTVTTTVPGQNAVISFPGTAGQRVLVNLTGGTYGTYNASGIVRKPDGTNLTGSQYCGGSCLFDTTVLPVDGTYTILLDPSGTYTGAITAQVYDVPADATATATPGGAAVPVTTTVPGQNAVVSFAGTAGQRVLVQGTGGTYGTYDASAQVRKPDGTNLTGSQYCGGSCLFDTTVLPVDGTYTIVVNPAGAKVGTLNLRVYDVPADPVATTTPGGTAVTVATTVPGQNSSVTFAGTAGQRISVQVSGGTYGTYNASGIVRKPDGTNLTGSLYCGGSCFFDVVTLPVGGTYTLAVNPDGAYTGAVTVQVHDVPADATASTTPGGTAVTVTTTVPGQNAVVSFDATAGQRISVQVSGGTYGTYNASGIVRKPDGTNLTGSLYCGGSCFFDQVIAPVTGTYTVLINPDTTYRGALTLRVHDVPADAAAVATPGGAPVTVATTVPGQNAAVTFAGTAGQVVTVAATAGTYGTYNASAVVRRPDGTNQTSSAYCGSSCTFSSLTLATTGTYTVFVNPDTTYTGSLTVEVRLPAGAAATSGATAESGTATTTRPAVRAPADPTESWQPDRFNLAGEDWESHRGNTYAHREAGLRAPAGTTALTGQALLLNGKPLADVTLTVGRRSTRTDASGRFLLTGLAAGHHVLVIDGATASRPGREFGRFETGVDLTAGETTDLSYPIWMTRLDTDHKVRIASPTRKKTVVTTPAIPGFEVHLPAGTVVKDRAGKVVRELSITALPVDQPPFPLPAGVRTPVYFTVQPGGSVVLPEGAQIIYPNTQGLAPGARLDFWDYDPTRAPCTPAPVKSYPRKASAQALAPAVCAVDGAEAGWYIYGRGTVSADGKQIVPDQDVRVWEFTGAMFNGSGKRPAGDGPGEDGDEGGDPVDLGSGLFVDTHTDLVVDDVLPISITRSYRQNDTQMREFGIGTNFSYGVFVHSRQEYVEADLILPDSGKVHMERISPGTGWTDAVFKVVGTTGPFRDALMSWNGDGWDLVRTDGMTWVFGENTPLQSIRDRHGNQITLTRSSGGQAGDITQITSPNGRWIKLSYTSGRITRAQDNAGRAVTYAYDTGGRLTEVTTPGGRTTRYTYDSAHRMTSVTDARNITYLTNTYDSAGRVASQVMPNGVTYQFAYTTDTNGRITKTTVTEPDGTLRSTSFDANRRVVAETSMVGTAQERTATTVRDAATGLPTALVDPHGRRTELAYGPTGELTSLTADAGTADAQTATVTAGGPYRQIRTVTDAQGRVTTLTHDDRGNTVAVTDPAGRVTRYTYNEAGQVTSATDPLDNTTRYTYDQGDLVAVTDPLGRTTRSFVDAAGRTVATTDPTGVLTQLHYDPDNHVLSSVDGLGRTTAYEYDGNGNLTKVTDARGNSTRVEYDTSDRPVKVTDPLGATAQQAYDVLDRVVWHTDRRGKKTVTEYDLLGRTSFVGYGATAGGQYESTKSFTYDSLDRLASIVDSAGGALSLGYDDRDRVTSVASPTGTIGYSYDDAGQRTGMTVPGQPAVAYTYDPTGLLETITQGSRSARWHRDAAGRVERVDQAGVTARYGYDAASQLVSIAYQTSGGIPVGQLGYRYDGSGRVVDQTGSLASVTVPATAPTSAYDAANRLTSQGGRTFAYDAEGNLTGDGVLGYTWNARGELTGVTGPGMTAAFGYDANGRRISRTAGSTTTTFLYDEANLVQERVGGTVTADRLVAGLDETLVRTDADGARVPVTDALGSVLGMVDAADGTLTTRYAYDPFGAVTATGASSGNTQQFTGREYDADTGLFYNRARYHSPQTGRFISEDPAGFGGGSANLYLYALNDPVNLSDPNGDCPICVPIIIGALTGGAAGVGMGAAAAALSGRKYSLGDALRDFGIGAAVGGLTGGLGSALRAAGSAWKLNQFARGLAIEAKLGGNLPKNFPTIDKFANGVATSIKSMDLGRSPTRTRAASPASARATWTRWPASRRTGRR</sequence>
<accession>A0A1C6SXC1</accession>
<feature type="region of interest" description="Disordered" evidence="6">
    <location>
        <begin position="2111"/>
        <end position="2136"/>
    </location>
</feature>
<evidence type="ECO:0000259" key="8">
    <source>
        <dbReference type="Pfam" id="PF20148"/>
    </source>
</evidence>
<dbReference type="GO" id="GO:0030246">
    <property type="term" value="F:carbohydrate binding"/>
    <property type="evidence" value="ECO:0007669"/>
    <property type="project" value="InterPro"/>
</dbReference>
<evidence type="ECO:0000259" key="7">
    <source>
        <dbReference type="Pfam" id="PF01833"/>
    </source>
</evidence>
<feature type="compositionally biased region" description="Low complexity" evidence="6">
    <location>
        <begin position="3170"/>
        <end position="3189"/>
    </location>
</feature>
<dbReference type="SUPFAM" id="SSF50969">
    <property type="entry name" value="YVTN repeat-like/Quinoprotein amine dehydrogenase"/>
    <property type="match status" value="1"/>
</dbReference>
<dbReference type="Pfam" id="PF05593">
    <property type="entry name" value="RHS_repeat"/>
    <property type="match status" value="5"/>
</dbReference>
<feature type="compositionally biased region" description="Acidic residues" evidence="6">
    <location>
        <begin position="2122"/>
        <end position="2131"/>
    </location>
</feature>
<feature type="region of interest" description="Disordered" evidence="6">
    <location>
        <begin position="1787"/>
        <end position="1816"/>
    </location>
</feature>
<evidence type="ECO:0000313" key="11">
    <source>
        <dbReference type="Proteomes" id="UP000198959"/>
    </source>
</evidence>
<keyword evidence="4" id="KW-0106">Calcium</keyword>
<dbReference type="InterPro" id="IPR031325">
    <property type="entry name" value="RHS_repeat"/>
</dbReference>
<dbReference type="PANTHER" id="PTHR32305:SF15">
    <property type="entry name" value="PROTEIN RHSA-RELATED"/>
    <property type="match status" value="1"/>
</dbReference>
<evidence type="ECO:0000256" key="2">
    <source>
        <dbReference type="ARBA" id="ARBA00012595"/>
    </source>
</evidence>
<evidence type="ECO:0000256" key="1">
    <source>
        <dbReference type="ARBA" id="ARBA00000548"/>
    </source>
</evidence>
<keyword evidence="3" id="KW-0677">Repeat</keyword>
<dbReference type="STRING" id="145854.GA0074692_3755"/>
<evidence type="ECO:0000256" key="4">
    <source>
        <dbReference type="ARBA" id="ARBA00022837"/>
    </source>
</evidence>
<dbReference type="NCBIfam" id="TIGR03696">
    <property type="entry name" value="Rhs_assc_core"/>
    <property type="match status" value="1"/>
</dbReference>
<dbReference type="GO" id="GO:0004556">
    <property type="term" value="F:alpha-amylase activity"/>
    <property type="evidence" value="ECO:0007669"/>
    <property type="project" value="UniProtKB-EC"/>
</dbReference>
<dbReference type="Gene3D" id="2.180.10.10">
    <property type="entry name" value="RHS repeat-associated core"/>
    <property type="match status" value="2"/>
</dbReference>